<accession>A0AAV5RJU2</accession>
<evidence type="ECO:0000313" key="2">
    <source>
        <dbReference type="EMBL" id="GMM51482.1"/>
    </source>
</evidence>
<dbReference type="Gene3D" id="1.10.167.10">
    <property type="entry name" value="Regulator of G-protein Signalling 4, domain 2"/>
    <property type="match status" value="1"/>
</dbReference>
<keyword evidence="3" id="KW-1185">Reference proteome</keyword>
<evidence type="ECO:0000313" key="3">
    <source>
        <dbReference type="Proteomes" id="UP001362899"/>
    </source>
</evidence>
<evidence type="ECO:0000259" key="1">
    <source>
        <dbReference type="PROSITE" id="PS50186"/>
    </source>
</evidence>
<name>A0AAV5RJU2_STABA</name>
<reference evidence="2 3" key="1">
    <citation type="journal article" date="2023" name="Elife">
        <title>Identification of key yeast species and microbe-microbe interactions impacting larval growth of Drosophila in the wild.</title>
        <authorList>
            <person name="Mure A."/>
            <person name="Sugiura Y."/>
            <person name="Maeda R."/>
            <person name="Honda K."/>
            <person name="Sakurai N."/>
            <person name="Takahashi Y."/>
            <person name="Watada M."/>
            <person name="Katoh T."/>
            <person name="Gotoh A."/>
            <person name="Gotoh Y."/>
            <person name="Taniguchi I."/>
            <person name="Nakamura K."/>
            <person name="Hayashi T."/>
            <person name="Katayama T."/>
            <person name="Uemura T."/>
            <person name="Hattori Y."/>
        </authorList>
    </citation>
    <scope>NUCLEOTIDE SEQUENCE [LARGE SCALE GENOMIC DNA]</scope>
    <source>
        <strain evidence="2 3">SB-73</strain>
    </source>
</reference>
<dbReference type="AlphaFoldDB" id="A0AAV5RJU2"/>
<dbReference type="GO" id="GO:0035556">
    <property type="term" value="P:intracellular signal transduction"/>
    <property type="evidence" value="ECO:0007669"/>
    <property type="project" value="InterPro"/>
</dbReference>
<dbReference type="EMBL" id="BTGC01000008">
    <property type="protein sequence ID" value="GMM51482.1"/>
    <property type="molecule type" value="Genomic_DNA"/>
</dbReference>
<proteinExistence type="predicted"/>
<feature type="domain" description="DEP" evidence="1">
    <location>
        <begin position="266"/>
        <end position="336"/>
    </location>
</feature>
<protein>
    <submittedName>
        <fullName evidence="2">GTPase-activating protein</fullName>
    </submittedName>
</protein>
<dbReference type="InterPro" id="IPR036305">
    <property type="entry name" value="RGS_sf"/>
</dbReference>
<dbReference type="InterPro" id="IPR036390">
    <property type="entry name" value="WH_DNA-bd_sf"/>
</dbReference>
<dbReference type="SUPFAM" id="SSF46785">
    <property type="entry name" value="Winged helix' DNA-binding domain"/>
    <property type="match status" value="1"/>
</dbReference>
<comment type="caution">
    <text evidence="2">The sequence shown here is derived from an EMBL/GenBank/DDBJ whole genome shotgun (WGS) entry which is preliminary data.</text>
</comment>
<dbReference type="Proteomes" id="UP001362899">
    <property type="component" value="Unassembled WGS sequence"/>
</dbReference>
<dbReference type="SUPFAM" id="SSF48097">
    <property type="entry name" value="Regulator of G-protein signaling, RGS"/>
    <property type="match status" value="1"/>
</dbReference>
<dbReference type="PROSITE" id="PS50186">
    <property type="entry name" value="DEP"/>
    <property type="match status" value="1"/>
</dbReference>
<dbReference type="InterPro" id="IPR044926">
    <property type="entry name" value="RGS_subdomain_2"/>
</dbReference>
<dbReference type="InterPro" id="IPR000591">
    <property type="entry name" value="DEP_dom"/>
</dbReference>
<organism evidence="2 3">
    <name type="scientific">Starmerella bacillaris</name>
    <name type="common">Yeast</name>
    <name type="synonym">Candida zemplinina</name>
    <dbReference type="NCBI Taxonomy" id="1247836"/>
    <lineage>
        <taxon>Eukaryota</taxon>
        <taxon>Fungi</taxon>
        <taxon>Dikarya</taxon>
        <taxon>Ascomycota</taxon>
        <taxon>Saccharomycotina</taxon>
        <taxon>Dipodascomycetes</taxon>
        <taxon>Dipodascales</taxon>
        <taxon>Trichomonascaceae</taxon>
        <taxon>Starmerella</taxon>
    </lineage>
</organism>
<gene>
    <name evidence="2" type="ORF">DASB73_024450</name>
</gene>
<sequence length="557" mass="63892">MLMDDFSKMLAHMPLDPEVHVKKSLFGTKSCNSGYVFGVHHALAYLTRDLTREQAIQKLEDYLEAHLIQFPYKPCSKKIRNDQQEIQPTAKGFAYLQDWFWVHCKQVSPDLHEQISQAIISPYNSLSLIRLERCSTGRIKLSTGLSILLWSRILGTCPNVFEFKDSSVVLSQADSSSNSSQKTMANSDYVLKRSNPLNPLGVSVDNIMNREHCDWDQIVSPYSRNQKHPNSTNISQYWNNNGVLFFKDLRFIQRPSSKLCSTSEYTIDYVLSGRALWQWIMDCTTAETKSEASAIARFLIHNGFLKIIEDFVVDALAIPSSTGGDLSASSLYRITYRGARLCPWEDFLSTEDYRDDVEAGIAKRCQPQSLSKNDNKTVTSPWDWESVTYPRAKMDEAFENCFNFRTINQDPGMRLLLREDLIRNHCRETLEFLDFSSIVIGYIKKKIPWKILITHIKDLKEIFLETTAPMQINISGETTKNLIELCDVAIAGIEKKTDNWSDSFIRCLDNARQYCEFLLNQSVISLSNHEFLEIPDFRQYIVSRYGSLPAPISMTEV</sequence>